<feature type="compositionally biased region" description="Low complexity" evidence="1">
    <location>
        <begin position="60"/>
        <end position="90"/>
    </location>
</feature>
<dbReference type="Proteomes" id="UP000799429">
    <property type="component" value="Unassembled WGS sequence"/>
</dbReference>
<feature type="region of interest" description="Disordered" evidence="1">
    <location>
        <begin position="52"/>
        <end position="90"/>
    </location>
</feature>
<sequence>MRQRIRSSRVISPTPSSTTTDSIINTVISIITPPRTSFYPFTNPIPEFQYQTTSDSHQTLLPAFPSPSHSSHPSIPLSLSPHRPSSQSPT</sequence>
<dbReference type="EMBL" id="MU006092">
    <property type="protein sequence ID" value="KAF2840802.1"/>
    <property type="molecule type" value="Genomic_DNA"/>
</dbReference>
<dbReference type="AlphaFoldDB" id="A0A9P4SFD9"/>
<reference evidence="2" key="1">
    <citation type="journal article" date="2020" name="Stud. Mycol.">
        <title>101 Dothideomycetes genomes: a test case for predicting lifestyles and emergence of pathogens.</title>
        <authorList>
            <person name="Haridas S."/>
            <person name="Albert R."/>
            <person name="Binder M."/>
            <person name="Bloem J."/>
            <person name="Labutti K."/>
            <person name="Salamov A."/>
            <person name="Andreopoulos B."/>
            <person name="Baker S."/>
            <person name="Barry K."/>
            <person name="Bills G."/>
            <person name="Bluhm B."/>
            <person name="Cannon C."/>
            <person name="Castanera R."/>
            <person name="Culley D."/>
            <person name="Daum C."/>
            <person name="Ezra D."/>
            <person name="Gonzalez J."/>
            <person name="Henrissat B."/>
            <person name="Kuo A."/>
            <person name="Liang C."/>
            <person name="Lipzen A."/>
            <person name="Lutzoni F."/>
            <person name="Magnuson J."/>
            <person name="Mondo S."/>
            <person name="Nolan M."/>
            <person name="Ohm R."/>
            <person name="Pangilinan J."/>
            <person name="Park H.-J."/>
            <person name="Ramirez L."/>
            <person name="Alfaro M."/>
            <person name="Sun H."/>
            <person name="Tritt A."/>
            <person name="Yoshinaga Y."/>
            <person name="Zwiers L.-H."/>
            <person name="Turgeon B."/>
            <person name="Goodwin S."/>
            <person name="Spatafora J."/>
            <person name="Crous P."/>
            <person name="Grigoriev I."/>
        </authorList>
    </citation>
    <scope>NUCLEOTIDE SEQUENCE</scope>
    <source>
        <strain evidence="2">CBS 101060</strain>
    </source>
</reference>
<name>A0A9P4SFD9_9PEZI</name>
<protein>
    <submittedName>
        <fullName evidence="2">Uncharacterized protein</fullName>
    </submittedName>
</protein>
<accession>A0A9P4SFD9</accession>
<comment type="caution">
    <text evidence="2">The sequence shown here is derived from an EMBL/GenBank/DDBJ whole genome shotgun (WGS) entry which is preliminary data.</text>
</comment>
<evidence type="ECO:0000256" key="1">
    <source>
        <dbReference type="SAM" id="MobiDB-lite"/>
    </source>
</evidence>
<keyword evidence="3" id="KW-1185">Reference proteome</keyword>
<organism evidence="2 3">
    <name type="scientific">Patellaria atrata CBS 101060</name>
    <dbReference type="NCBI Taxonomy" id="1346257"/>
    <lineage>
        <taxon>Eukaryota</taxon>
        <taxon>Fungi</taxon>
        <taxon>Dikarya</taxon>
        <taxon>Ascomycota</taxon>
        <taxon>Pezizomycotina</taxon>
        <taxon>Dothideomycetes</taxon>
        <taxon>Dothideomycetes incertae sedis</taxon>
        <taxon>Patellariales</taxon>
        <taxon>Patellariaceae</taxon>
        <taxon>Patellaria</taxon>
    </lineage>
</organism>
<proteinExistence type="predicted"/>
<evidence type="ECO:0000313" key="3">
    <source>
        <dbReference type="Proteomes" id="UP000799429"/>
    </source>
</evidence>
<evidence type="ECO:0000313" key="2">
    <source>
        <dbReference type="EMBL" id="KAF2840802.1"/>
    </source>
</evidence>
<gene>
    <name evidence="2" type="ORF">M501DRAFT_640622</name>
</gene>